<dbReference type="PROSITE" id="PS50893">
    <property type="entry name" value="ABC_TRANSPORTER_2"/>
    <property type="match status" value="2"/>
</dbReference>
<reference evidence="6 7" key="1">
    <citation type="submission" date="2016-01" db="EMBL/GenBank/DDBJ databases">
        <authorList>
            <person name="Mitreva M."/>
            <person name="Pepin K.H."/>
            <person name="Mihindukulasuriya K.A."/>
            <person name="Fulton R."/>
            <person name="Fronick C."/>
            <person name="O'Laughlin M."/>
            <person name="Miner T."/>
            <person name="Herter B."/>
            <person name="Rosa B.A."/>
            <person name="Cordes M."/>
            <person name="Tomlinson C."/>
            <person name="Wollam A."/>
            <person name="Palsikar V.B."/>
            <person name="Mardis E.R."/>
            <person name="Wilson R.K."/>
        </authorList>
    </citation>
    <scope>NUCLEOTIDE SEQUENCE [LARGE SCALE GENOMIC DNA]</scope>
    <source>
        <strain evidence="6 7">DNF00696</strain>
    </source>
</reference>
<evidence type="ECO:0000256" key="1">
    <source>
        <dbReference type="ARBA" id="ARBA00022737"/>
    </source>
</evidence>
<dbReference type="InterPro" id="IPR050611">
    <property type="entry name" value="ABCF"/>
</dbReference>
<evidence type="ECO:0000256" key="2">
    <source>
        <dbReference type="ARBA" id="ARBA00022741"/>
    </source>
</evidence>
<dbReference type="CDD" id="cd03221">
    <property type="entry name" value="ABCF_EF-3"/>
    <property type="match status" value="2"/>
</dbReference>
<dbReference type="Pfam" id="PF00005">
    <property type="entry name" value="ABC_tran"/>
    <property type="match status" value="2"/>
</dbReference>
<keyword evidence="3 6" id="KW-0067">ATP-binding</keyword>
<name>A0AB34WZ07_9ACTO</name>
<keyword evidence="2" id="KW-0547">Nucleotide-binding</keyword>
<dbReference type="FunFam" id="3.40.50.300:FF:000011">
    <property type="entry name" value="Putative ABC transporter ATP-binding component"/>
    <property type="match status" value="1"/>
</dbReference>
<keyword evidence="4" id="KW-0175">Coiled coil</keyword>
<dbReference type="Pfam" id="PF12848">
    <property type="entry name" value="ABC_tran_Xtn"/>
    <property type="match status" value="1"/>
</dbReference>
<dbReference type="PANTHER" id="PTHR19211:SF14">
    <property type="entry name" value="ATP-BINDING CASSETTE SUB-FAMILY F MEMBER 1"/>
    <property type="match status" value="1"/>
</dbReference>
<evidence type="ECO:0000313" key="7">
    <source>
        <dbReference type="Proteomes" id="UP000070572"/>
    </source>
</evidence>
<evidence type="ECO:0000259" key="5">
    <source>
        <dbReference type="PROSITE" id="PS50893"/>
    </source>
</evidence>
<dbReference type="FunFam" id="3.40.50.300:FF:000597">
    <property type="entry name" value="ABC transporter ATP-binding protein"/>
    <property type="match status" value="1"/>
</dbReference>
<gene>
    <name evidence="6" type="ORF">HMPREF1862_01269</name>
</gene>
<dbReference type="Gene3D" id="3.40.50.300">
    <property type="entry name" value="P-loop containing nucleotide triphosphate hydrolases"/>
    <property type="match status" value="2"/>
</dbReference>
<dbReference type="Proteomes" id="UP000070572">
    <property type="component" value="Unassembled WGS sequence"/>
</dbReference>
<dbReference type="GO" id="GO:0016887">
    <property type="term" value="F:ATP hydrolysis activity"/>
    <property type="evidence" value="ECO:0007669"/>
    <property type="project" value="InterPro"/>
</dbReference>
<evidence type="ECO:0000256" key="4">
    <source>
        <dbReference type="SAM" id="Coils"/>
    </source>
</evidence>
<feature type="coiled-coil region" evidence="4">
    <location>
        <begin position="330"/>
        <end position="374"/>
    </location>
</feature>
<dbReference type="InterPro" id="IPR003439">
    <property type="entry name" value="ABC_transporter-like_ATP-bd"/>
</dbReference>
<dbReference type="EMBL" id="LSDN01000015">
    <property type="protein sequence ID" value="KXB80586.1"/>
    <property type="molecule type" value="Genomic_DNA"/>
</dbReference>
<dbReference type="InterPro" id="IPR032781">
    <property type="entry name" value="ABC_tran_Xtn"/>
</dbReference>
<dbReference type="PROSITE" id="PS00211">
    <property type="entry name" value="ABC_TRANSPORTER_1"/>
    <property type="match status" value="2"/>
</dbReference>
<dbReference type="InterPro" id="IPR003593">
    <property type="entry name" value="AAA+_ATPase"/>
</dbReference>
<keyword evidence="1" id="KW-0677">Repeat</keyword>
<dbReference type="SUPFAM" id="SSF52540">
    <property type="entry name" value="P-loop containing nucleoside triphosphate hydrolases"/>
    <property type="match status" value="2"/>
</dbReference>
<proteinExistence type="predicted"/>
<dbReference type="GO" id="GO:0005524">
    <property type="term" value="F:ATP binding"/>
    <property type="evidence" value="ECO:0007669"/>
    <property type="project" value="UniProtKB-KW"/>
</dbReference>
<feature type="domain" description="ABC transporter" evidence="5">
    <location>
        <begin position="50"/>
        <end position="338"/>
    </location>
</feature>
<dbReference type="InterPro" id="IPR027417">
    <property type="entry name" value="P-loop_NTPase"/>
</dbReference>
<protein>
    <submittedName>
        <fullName evidence="6">ABC transporter, ATP-binding protein</fullName>
    </submittedName>
</protein>
<comment type="caution">
    <text evidence="6">The sequence shown here is derived from an EMBL/GenBank/DDBJ whole genome shotgun (WGS) entry which is preliminary data.</text>
</comment>
<evidence type="ECO:0000313" key="6">
    <source>
        <dbReference type="EMBL" id="KXB80586.1"/>
    </source>
</evidence>
<sequence>MVILHLHLLCRSCNPLRPTPILENTGKRRAGNSRIGFNYWQHLGRIHTVINAQDMEVRIGQRLLVSRTNLRIDKGMRIGLVGRNGAGKTTTMRLIAALVALGKHRSSGSLSEDEAQELIDNIDFQGKVTSSGSVGYLSQDPAVGVKQKDGISRIMAVRDLDRTLRAIENAQEKMSTTSGETQAKAIERYARLDEEFTRLGGYAARSEAMQIAHNLGLDQDALTQPLATLSGGQRRRVELARVLFSQPDVLLLDEPTNHLDHDSIIWLRDFLRTYAGGFVMVTHSTALLQDTVNQVWYLDASRAVIDQYKLGWDAYLKQRAQDEARRRRERQNALAKAQALREQGEKMRAKATKAVAAQQMLRRAEELVKEAGSETKAEKVARLRFPTPRSCGKVPLNARGLAKSYGSLEVFSGLDLSIDRGSKVVVLGENGAGKTTLLRLLNGIEELDAGEVVPGHGLKLGYYAQEHETLDPARTVYENMTAAAPDLDETHVRNILGQFLFSGEDAFKPASVLSGGEKTRLALATLVVSGANVLLLDEPTNNLDPASREEILHALDQYEGAVVLVTHDPGAVQALNPQRVLLLPDGDEDLWSDDYLDLVELT</sequence>
<dbReference type="SMART" id="SM00382">
    <property type="entry name" value="AAA"/>
    <property type="match status" value="2"/>
</dbReference>
<evidence type="ECO:0000256" key="3">
    <source>
        <dbReference type="ARBA" id="ARBA00022840"/>
    </source>
</evidence>
<dbReference type="AlphaFoldDB" id="A0AB34WZ07"/>
<accession>A0AB34WZ07</accession>
<dbReference type="InterPro" id="IPR017871">
    <property type="entry name" value="ABC_transporter-like_CS"/>
</dbReference>
<dbReference type="PANTHER" id="PTHR19211">
    <property type="entry name" value="ATP-BINDING TRANSPORT PROTEIN-RELATED"/>
    <property type="match status" value="1"/>
</dbReference>
<feature type="domain" description="ABC transporter" evidence="5">
    <location>
        <begin position="396"/>
        <end position="601"/>
    </location>
</feature>
<organism evidence="6 7">
    <name type="scientific">Varibaculum cambriense</name>
    <dbReference type="NCBI Taxonomy" id="184870"/>
    <lineage>
        <taxon>Bacteria</taxon>
        <taxon>Bacillati</taxon>
        <taxon>Actinomycetota</taxon>
        <taxon>Actinomycetes</taxon>
        <taxon>Actinomycetales</taxon>
        <taxon>Actinomycetaceae</taxon>
        <taxon>Varibaculum</taxon>
    </lineage>
</organism>